<protein>
    <submittedName>
        <fullName evidence="1">Uncharacterized protein</fullName>
    </submittedName>
</protein>
<keyword evidence="2" id="KW-1185">Reference proteome</keyword>
<dbReference type="AlphaFoldDB" id="A0A916QD93"/>
<reference evidence="1" key="2">
    <citation type="journal article" date="2021" name="Data Brief">
        <title>Draft genome sequence data of the facultative, thermophilic, xylanolytic bacterium Paenibacillus sp. strain DA-C8.</title>
        <authorList>
            <person name="Chhe C."/>
            <person name="Uke A."/>
            <person name="Baramee S."/>
            <person name="Ungkulpasvich U."/>
            <person name="Tachaapaikoon C."/>
            <person name="Pason P."/>
            <person name="Waeonukul R."/>
            <person name="Ratanakhanokchai K."/>
            <person name="Kosugi A."/>
        </authorList>
    </citation>
    <scope>NUCLEOTIDE SEQUENCE</scope>
    <source>
        <strain evidence="1">DA-C8</strain>
    </source>
</reference>
<accession>A0A916QD93</accession>
<comment type="caution">
    <text evidence="1">The sequence shown here is derived from an EMBL/GenBank/DDBJ whole genome shotgun (WGS) entry which is preliminary data.</text>
</comment>
<name>A0A916QD93_9BACL</name>
<reference evidence="1" key="1">
    <citation type="submission" date="2020-08" db="EMBL/GenBank/DDBJ databases">
        <authorList>
            <person name="Uke A."/>
            <person name="Chhe C."/>
            <person name="Baramee S."/>
            <person name="Kosugi A."/>
        </authorList>
    </citation>
    <scope>NUCLEOTIDE SEQUENCE</scope>
    <source>
        <strain evidence="1">DA-C8</strain>
    </source>
</reference>
<organism evidence="1 2">
    <name type="scientific">Insulibacter thermoxylanivorax</name>
    <dbReference type="NCBI Taxonomy" id="2749268"/>
    <lineage>
        <taxon>Bacteria</taxon>
        <taxon>Bacillati</taxon>
        <taxon>Bacillota</taxon>
        <taxon>Bacilli</taxon>
        <taxon>Bacillales</taxon>
        <taxon>Paenibacillaceae</taxon>
        <taxon>Insulibacter</taxon>
    </lineage>
</organism>
<gene>
    <name evidence="1" type="ORF">PRECH8_05390</name>
</gene>
<sequence>MVSSHADVLFHFQIHTRILPKFPGYKRDFHDIFVELPVKEWSQFDVHIAIEEDCCETEPHSSAAEVKYRLDPAVLQTADHDYDADDARS</sequence>
<dbReference type="EMBL" id="BMAQ01000004">
    <property type="protein sequence ID" value="GFR37243.1"/>
    <property type="molecule type" value="Genomic_DNA"/>
</dbReference>
<evidence type="ECO:0000313" key="1">
    <source>
        <dbReference type="EMBL" id="GFR37243.1"/>
    </source>
</evidence>
<dbReference type="Proteomes" id="UP000654993">
    <property type="component" value="Unassembled WGS sequence"/>
</dbReference>
<evidence type="ECO:0000313" key="2">
    <source>
        <dbReference type="Proteomes" id="UP000654993"/>
    </source>
</evidence>
<proteinExistence type="predicted"/>